<dbReference type="AlphaFoldDB" id="W5SWY0"/>
<gene>
    <name evidence="2" type="ORF">BCO_0900048</name>
</gene>
<accession>W5SWY0</accession>
<dbReference type="NCBIfam" id="NF047534">
    <property type="entry name" value="lipo_BTA121_dup"/>
    <property type="match status" value="2"/>
</dbReference>
<reference evidence="2" key="1">
    <citation type="submission" date="2013-04" db="EMBL/GenBank/DDBJ databases">
        <title>Comparative Genomics of Relapsing Fever Spirochetes.</title>
        <authorList>
            <person name="Schwan T.G."/>
            <person name="Raffel S.J."/>
            <person name="Porcella S.F."/>
            <person name="Martens C.A."/>
            <person name="Bruno D.P."/>
            <person name="Ricklefs S.M."/>
            <person name="Barbian K.B."/>
        </authorList>
    </citation>
    <scope>NUCLEOTIDE SEQUENCE</scope>
    <source>
        <strain evidence="2">Co53</strain>
        <plasmid evidence="2">unnamed</plasmid>
    </source>
</reference>
<dbReference type="RefSeq" id="WP_025408553.1">
    <property type="nucleotide sequence ID" value="NZ_CP005747.1"/>
</dbReference>
<name>W5SWY0_9SPIR</name>
<proteinExistence type="predicted"/>
<feature type="coiled-coil region" evidence="1">
    <location>
        <begin position="429"/>
        <end position="465"/>
    </location>
</feature>
<sequence>MIGKYTNALNALLVLLLLMLMLPVIGCDSKRDPRVGHVETLQAEAKGRHRRDVHDFVGDVIGAPADITRDGKPANKGDGAKEALSIDERISSLLNKLSLSEHNVTIRYVLAALTNNSDLRFEGDDSSDVSASLDILERANSDDVKDMIASVSRVLGAKAEANESVNRVSQPELKKNFRDDLNSVELQFKKELKLKVGGNPFSKDVREQHYKSGFIIIKNLADNSDTNINHLDGRISRALGAIKVLVTNPNAGARILPTLDDVSFDTFWKGLSSHELSELVRFHEEIQAIKARMPGQIDQVRGYMSRIDIDKEFKRASDNLYPSVLKEICNNSTNFDEAQEKINKFLSQFKGFEMIPEIVVKGEKIYSELNYADRKLVDDVRDFIVLRKYDVPRVRFDEHYEYDLLLGHYGLEHMKKLRTVNLKDFFDIREQAQKAVERVSDSKKRLKLEDKLRTLESDAALFMREEVRRDNPYFDFRLKNNGMVATDSGRKVIAEFYKLKEAADKAGGGA</sequence>
<keyword evidence="2" id="KW-0614">Plasmid</keyword>
<geneLocation type="plasmid" evidence="2">
    <name>unnamed</name>
</geneLocation>
<evidence type="ECO:0000256" key="1">
    <source>
        <dbReference type="SAM" id="Coils"/>
    </source>
</evidence>
<evidence type="ECO:0000313" key="2">
    <source>
        <dbReference type="EMBL" id="AHH11213.1"/>
    </source>
</evidence>
<organism evidence="2">
    <name type="scientific">Borrelia coriaceae ATCC 43381</name>
    <dbReference type="NCBI Taxonomy" id="1408429"/>
    <lineage>
        <taxon>Bacteria</taxon>
        <taxon>Pseudomonadati</taxon>
        <taxon>Spirochaetota</taxon>
        <taxon>Spirochaetia</taxon>
        <taxon>Spirochaetales</taxon>
        <taxon>Borreliaceae</taxon>
        <taxon>Borrelia</taxon>
    </lineage>
</organism>
<evidence type="ECO:0008006" key="3">
    <source>
        <dbReference type="Google" id="ProtNLM"/>
    </source>
</evidence>
<protein>
    <recommendedName>
        <fullName evidence="3">Lipoprotein</fullName>
    </recommendedName>
</protein>
<keyword evidence="1" id="KW-0175">Coiled coil</keyword>
<dbReference type="HOGENOM" id="CLU_524472_0_0_12"/>
<dbReference type="EMBL" id="CP005747">
    <property type="protein sequence ID" value="AHH11213.1"/>
    <property type="molecule type" value="Genomic_DNA"/>
</dbReference>